<dbReference type="PANTHER" id="PTHR21180:SF32">
    <property type="entry name" value="ENDONUCLEASE_EXONUCLEASE_PHOSPHATASE FAMILY DOMAIN-CONTAINING PROTEIN 1"/>
    <property type="match status" value="1"/>
</dbReference>
<protein>
    <recommendedName>
        <fullName evidence="4">Helix-hairpin-helix domain-containing protein</fullName>
    </recommendedName>
</protein>
<evidence type="ECO:0000313" key="3">
    <source>
        <dbReference type="Proteomes" id="UP000305848"/>
    </source>
</evidence>
<proteinExistence type="predicted"/>
<dbReference type="Gene3D" id="1.10.150.280">
    <property type="entry name" value="AF1531-like domain"/>
    <property type="match status" value="2"/>
</dbReference>
<keyword evidence="1" id="KW-0472">Membrane</keyword>
<feature type="transmembrane region" description="Helical" evidence="1">
    <location>
        <begin position="20"/>
        <end position="37"/>
    </location>
</feature>
<keyword evidence="1" id="KW-1133">Transmembrane helix</keyword>
<comment type="caution">
    <text evidence="2">The sequence shown here is derived from an EMBL/GenBank/DDBJ whole genome shotgun (WGS) entry which is preliminary data.</text>
</comment>
<evidence type="ECO:0000256" key="1">
    <source>
        <dbReference type="SAM" id="Phobius"/>
    </source>
</evidence>
<gene>
    <name evidence="2" type="ORF">FC093_04055</name>
</gene>
<dbReference type="AlphaFoldDB" id="A0A4U3L6L1"/>
<evidence type="ECO:0000313" key="2">
    <source>
        <dbReference type="EMBL" id="TKK70875.1"/>
    </source>
</evidence>
<dbReference type="RefSeq" id="WP_137260474.1">
    <property type="nucleotide sequence ID" value="NZ_SZQL01000002.1"/>
</dbReference>
<dbReference type="InterPro" id="IPR010994">
    <property type="entry name" value="RuvA_2-like"/>
</dbReference>
<dbReference type="GO" id="GO:0015627">
    <property type="term" value="C:type II protein secretion system complex"/>
    <property type="evidence" value="ECO:0007669"/>
    <property type="project" value="TreeGrafter"/>
</dbReference>
<dbReference type="SUPFAM" id="SSF47781">
    <property type="entry name" value="RuvA domain 2-like"/>
    <property type="match status" value="3"/>
</dbReference>
<dbReference type="EMBL" id="SZQL01000002">
    <property type="protein sequence ID" value="TKK70875.1"/>
    <property type="molecule type" value="Genomic_DNA"/>
</dbReference>
<dbReference type="PANTHER" id="PTHR21180">
    <property type="entry name" value="ENDONUCLEASE/EXONUCLEASE/PHOSPHATASE FAMILY DOMAIN-CONTAINING PROTEIN 1"/>
    <property type="match status" value="1"/>
</dbReference>
<keyword evidence="1" id="KW-0812">Transmembrane</keyword>
<dbReference type="Pfam" id="PF12836">
    <property type="entry name" value="HHH_3"/>
    <property type="match status" value="2"/>
</dbReference>
<dbReference type="Proteomes" id="UP000305848">
    <property type="component" value="Unassembled WGS sequence"/>
</dbReference>
<evidence type="ECO:0008006" key="4">
    <source>
        <dbReference type="Google" id="ProtNLM"/>
    </source>
</evidence>
<dbReference type="OrthoDB" id="981124at2"/>
<reference evidence="2 3" key="1">
    <citation type="submission" date="2019-05" db="EMBL/GenBank/DDBJ databases">
        <title>Panacibacter sp. strain 17mud1-8 Genome sequencing and assembly.</title>
        <authorList>
            <person name="Chhetri G."/>
        </authorList>
    </citation>
    <scope>NUCLEOTIDE SEQUENCE [LARGE SCALE GENOMIC DNA]</scope>
    <source>
        <strain evidence="2 3">17mud1-8</strain>
    </source>
</reference>
<dbReference type="GO" id="GO:0015628">
    <property type="term" value="P:protein secretion by the type II secretion system"/>
    <property type="evidence" value="ECO:0007669"/>
    <property type="project" value="TreeGrafter"/>
</dbReference>
<organism evidence="2 3">
    <name type="scientific">Ilyomonas limi</name>
    <dbReference type="NCBI Taxonomy" id="2575867"/>
    <lineage>
        <taxon>Bacteria</taxon>
        <taxon>Pseudomonadati</taxon>
        <taxon>Bacteroidota</taxon>
        <taxon>Chitinophagia</taxon>
        <taxon>Chitinophagales</taxon>
        <taxon>Chitinophagaceae</taxon>
        <taxon>Ilyomonas</taxon>
    </lineage>
</organism>
<sequence>MRTDWKAYLAFSKRDRNVAIILLLLIVLIIISVFYYHPSGNQPLVIITTLDQELAKQKIDTTSNADEQIAYVPSEGSEVINIRAGELFQFDPNTLTAAGFKQLGLQDKIIHTIINYRGKGGHFWKPEDVRKIYGLQKEDADRLIPYIHIAGLQPTFTQKDKAQTNYPNPKPAVIEINTAPIEQWKALPAIGDALANRIVKFRDKIGGFTSVAQVKQTYGLSDSAFRVIEPYLQMASAPQKNIPPEKININTASLNQFKSNSHIPEEIAQAIIIYRSQHGNFSSIEDIKKIVFINDEIYTQVAPYLTIE</sequence>
<keyword evidence="3" id="KW-1185">Reference proteome</keyword>
<name>A0A4U3L6L1_9BACT</name>
<accession>A0A4U3L6L1</accession>
<dbReference type="InterPro" id="IPR051675">
    <property type="entry name" value="Endo/Exo/Phosphatase_dom_1"/>
</dbReference>